<evidence type="ECO:0000313" key="3">
    <source>
        <dbReference type="EMBL" id="QRV14285.1"/>
    </source>
</evidence>
<dbReference type="InterPro" id="IPR001279">
    <property type="entry name" value="Metallo-B-lactamas"/>
</dbReference>
<gene>
    <name evidence="3" type="ORF">JMJ58_15240</name>
</gene>
<dbReference type="GeneID" id="62876506"/>
<dbReference type="InterPro" id="IPR035681">
    <property type="entry name" value="ComA-like_MBL"/>
</dbReference>
<sequence>MRRHRGLAVVSVVGLVVLSGCLVGFVPSDGAEDAGGDVDGDLEIHHIDVGQGDSTLLVTPDGETVLIDTGIWQADGQGVIDYLEGEGIERIDHLVTTHGHADHIGGHAAVIEHFEERGEGVGAVYDPGVTSTSATYEGYLDAIEEHDVRLFEVVAGDRLPLEDESVDATVLNPPDDDGGSIDAYSTVLSVEYGEFSYLTTGDVERGAEQRLVDERGDALAADAYQAGHHGSSTSSSAPFLDAVDPEIAVISSALDSQYGHPHDEVLEAFADRGVETYWTGVHGDIVLETDGENIAVTPETEGPTDPAALLERKEQAQSASGSESLSAPSPTQPPSEQSPSHAGPSIQPQATLERPPAPVVDGAAPRIPAR</sequence>
<name>A0A8T8DXR9_9EURY</name>
<dbReference type="EMBL" id="CP069188">
    <property type="protein sequence ID" value="QRV14285.1"/>
    <property type="molecule type" value="Genomic_DNA"/>
</dbReference>
<accession>A0A8T8DXR9</accession>
<feature type="compositionally biased region" description="Low complexity" evidence="1">
    <location>
        <begin position="316"/>
        <end position="340"/>
    </location>
</feature>
<dbReference type="CDD" id="cd07731">
    <property type="entry name" value="ComA-like_MBL-fold"/>
    <property type="match status" value="1"/>
</dbReference>
<dbReference type="OrthoDB" id="3327at2157"/>
<dbReference type="InterPro" id="IPR052159">
    <property type="entry name" value="Competence_DNA_uptake"/>
</dbReference>
<evidence type="ECO:0000256" key="1">
    <source>
        <dbReference type="SAM" id="MobiDB-lite"/>
    </source>
</evidence>
<dbReference type="Proteomes" id="UP000637819">
    <property type="component" value="Chromosome"/>
</dbReference>
<evidence type="ECO:0000259" key="2">
    <source>
        <dbReference type="SMART" id="SM00849"/>
    </source>
</evidence>
<feature type="domain" description="Metallo-beta-lactamase" evidence="2">
    <location>
        <begin position="51"/>
        <end position="254"/>
    </location>
</feature>
<dbReference type="SUPFAM" id="SSF56281">
    <property type="entry name" value="Metallo-hydrolase/oxidoreductase"/>
    <property type="match status" value="1"/>
</dbReference>
<keyword evidence="4" id="KW-1185">Reference proteome</keyword>
<dbReference type="SMART" id="SM00849">
    <property type="entry name" value="Lactamase_B"/>
    <property type="match status" value="1"/>
</dbReference>
<proteinExistence type="predicted"/>
<dbReference type="PANTHER" id="PTHR30619">
    <property type="entry name" value="DNA INTERNALIZATION/COMPETENCE PROTEIN COMEC/REC2"/>
    <property type="match status" value="1"/>
</dbReference>
<dbReference type="PROSITE" id="PS51257">
    <property type="entry name" value="PROKAR_LIPOPROTEIN"/>
    <property type="match status" value="1"/>
</dbReference>
<protein>
    <submittedName>
        <fullName evidence="3">MBL fold metallo-hydrolase</fullName>
    </submittedName>
</protein>
<feature type="region of interest" description="Disordered" evidence="1">
    <location>
        <begin position="295"/>
        <end position="370"/>
    </location>
</feature>
<reference evidence="3 4" key="1">
    <citation type="submission" date="2021-01" db="EMBL/GenBank/DDBJ databases">
        <title>Genome Sequence and Methylation Pattern of Haloterrigena salifodinae BOL5-1, An Extremely Halophilic Archaeon from a Bolivian Salt Mine.</title>
        <authorList>
            <person name="DasSarma P."/>
            <person name="Anton B.P."/>
            <person name="DasSarma S.L."/>
            <person name="von Ehrenheim H.A.L."/>
            <person name="Martinez F.L."/>
            <person name="Guzman D."/>
            <person name="Roberts R.J."/>
            <person name="DasSarma S."/>
        </authorList>
    </citation>
    <scope>NUCLEOTIDE SEQUENCE [LARGE SCALE GENOMIC DNA]</scope>
    <source>
        <strain evidence="3 4">BOL5-1</strain>
    </source>
</reference>
<dbReference type="InterPro" id="IPR036866">
    <property type="entry name" value="RibonucZ/Hydroxyglut_hydro"/>
</dbReference>
<dbReference type="RefSeq" id="WP_204747139.1">
    <property type="nucleotide sequence ID" value="NZ_CP069188.1"/>
</dbReference>
<evidence type="ECO:0000313" key="4">
    <source>
        <dbReference type="Proteomes" id="UP000637819"/>
    </source>
</evidence>
<dbReference type="KEGG" id="hsal:JMJ58_15240"/>
<dbReference type="AlphaFoldDB" id="A0A8T8DXR9"/>
<dbReference type="Pfam" id="PF00753">
    <property type="entry name" value="Lactamase_B"/>
    <property type="match status" value="1"/>
</dbReference>
<dbReference type="Gene3D" id="3.60.15.10">
    <property type="entry name" value="Ribonuclease Z/Hydroxyacylglutathione hydrolase-like"/>
    <property type="match status" value="1"/>
</dbReference>
<dbReference type="PANTHER" id="PTHR30619:SF1">
    <property type="entry name" value="RECOMBINATION PROTEIN 2"/>
    <property type="match status" value="1"/>
</dbReference>
<organism evidence="3 4">
    <name type="scientific">Haloterrigena salifodinae</name>
    <dbReference type="NCBI Taxonomy" id="2675099"/>
    <lineage>
        <taxon>Archaea</taxon>
        <taxon>Methanobacteriati</taxon>
        <taxon>Methanobacteriota</taxon>
        <taxon>Stenosarchaea group</taxon>
        <taxon>Halobacteria</taxon>
        <taxon>Halobacteriales</taxon>
        <taxon>Natrialbaceae</taxon>
        <taxon>Haloterrigena</taxon>
    </lineage>
</organism>